<dbReference type="Proteomes" id="UP000271889">
    <property type="component" value="Unassembled WGS sequence"/>
</dbReference>
<evidence type="ECO:0000313" key="3">
    <source>
        <dbReference type="Proteomes" id="UP000271889"/>
    </source>
</evidence>
<organism evidence="2 3">
    <name type="scientific">Cylicostephanus goldi</name>
    <name type="common">Nematode worm</name>
    <dbReference type="NCBI Taxonomy" id="71465"/>
    <lineage>
        <taxon>Eukaryota</taxon>
        <taxon>Metazoa</taxon>
        <taxon>Ecdysozoa</taxon>
        <taxon>Nematoda</taxon>
        <taxon>Chromadorea</taxon>
        <taxon>Rhabditida</taxon>
        <taxon>Rhabditina</taxon>
        <taxon>Rhabditomorpha</taxon>
        <taxon>Strongyloidea</taxon>
        <taxon>Strongylidae</taxon>
        <taxon>Cylicostephanus</taxon>
    </lineage>
</organism>
<protein>
    <submittedName>
        <fullName evidence="2">Uncharacterized protein</fullName>
    </submittedName>
</protein>
<feature type="region of interest" description="Disordered" evidence="1">
    <location>
        <begin position="53"/>
        <end position="90"/>
    </location>
</feature>
<keyword evidence="3" id="KW-1185">Reference proteome</keyword>
<dbReference type="EMBL" id="UYRV01000559">
    <property type="protein sequence ID" value="VDK44890.1"/>
    <property type="molecule type" value="Genomic_DNA"/>
</dbReference>
<accession>A0A3P6QMC4</accession>
<sequence>MFNPLAALDGGRRRDGSANDPLANDRQSIQSHFNLATKICNFRKLLLSLDRMENDEDSDPDGDMPIVAKEHDDDDADGVEPGVDSVEVDS</sequence>
<dbReference type="AlphaFoldDB" id="A0A3P6QMC4"/>
<feature type="region of interest" description="Disordered" evidence="1">
    <location>
        <begin position="1"/>
        <end position="25"/>
    </location>
</feature>
<evidence type="ECO:0000313" key="2">
    <source>
        <dbReference type="EMBL" id="VDK44890.1"/>
    </source>
</evidence>
<evidence type="ECO:0000256" key="1">
    <source>
        <dbReference type="SAM" id="MobiDB-lite"/>
    </source>
</evidence>
<name>A0A3P6QMC4_CYLGO</name>
<gene>
    <name evidence="2" type="ORF">CGOC_LOCUS412</name>
</gene>
<proteinExistence type="predicted"/>
<dbReference type="OrthoDB" id="5838558at2759"/>
<feature type="compositionally biased region" description="Acidic residues" evidence="1">
    <location>
        <begin position="53"/>
        <end position="62"/>
    </location>
</feature>
<reference evidence="2 3" key="1">
    <citation type="submission" date="2018-11" db="EMBL/GenBank/DDBJ databases">
        <authorList>
            <consortium name="Pathogen Informatics"/>
        </authorList>
    </citation>
    <scope>NUCLEOTIDE SEQUENCE [LARGE SCALE GENOMIC DNA]</scope>
</reference>